<dbReference type="Pfam" id="PF01503">
    <property type="entry name" value="PRA-PH"/>
    <property type="match status" value="1"/>
</dbReference>
<proteinExistence type="predicted"/>
<evidence type="ECO:0000313" key="1">
    <source>
        <dbReference type="EMBL" id="QVY62671.1"/>
    </source>
</evidence>
<dbReference type="CDD" id="cd11532">
    <property type="entry name" value="NTP-PPase_COG4997"/>
    <property type="match status" value="1"/>
</dbReference>
<reference evidence="1 2" key="1">
    <citation type="submission" date="2021-03" db="EMBL/GenBank/DDBJ databases">
        <title>The first data on the complete genome of the tetrodotoxin-producing bacterium.</title>
        <authorList>
            <person name="Melnikova D.I."/>
            <person name="Nijland R."/>
            <person name="Magarlamov T.Y."/>
        </authorList>
    </citation>
    <scope>NUCLEOTIDE SEQUENCE [LARGE SCALE GENOMIC DNA]</scope>
    <source>
        <strain evidence="1 2">1839</strain>
    </source>
</reference>
<name>A0ABX8FF73_9BACI</name>
<protein>
    <submittedName>
        <fullName evidence="1">Nucleoside triphosphate pyrophosphohydrolase</fullName>
    </submittedName>
</protein>
<dbReference type="RefSeq" id="WP_066448293.1">
    <property type="nucleotide sequence ID" value="NZ_CP071709.1"/>
</dbReference>
<dbReference type="InterPro" id="IPR038735">
    <property type="entry name" value="MSMEG_1276-like_NTP-PPase_dom"/>
</dbReference>
<gene>
    <name evidence="1" type="ORF">J1899_06315</name>
</gene>
<dbReference type="EMBL" id="CP071709">
    <property type="protein sequence ID" value="QVY62671.1"/>
    <property type="molecule type" value="Genomic_DNA"/>
</dbReference>
<dbReference type="InterPro" id="IPR021130">
    <property type="entry name" value="PRib-ATP_PPHydrolase-like"/>
</dbReference>
<accession>A0ABX8FF73</accession>
<keyword evidence="2" id="KW-1185">Reference proteome</keyword>
<sequence>MPLYNKLVRDKIPAIINNTAKDFHTKRLSEDEYIIELKKKLNEEISEYQIAGDNQDALEELADVLEIIHSLAIVHGADIDEIEKIRQKKAEEKGSFQERIFLIDVED</sequence>
<organism evidence="1 2">
    <name type="scientific">Cytobacillus gottheilii</name>
    <dbReference type="NCBI Taxonomy" id="859144"/>
    <lineage>
        <taxon>Bacteria</taxon>
        <taxon>Bacillati</taxon>
        <taxon>Bacillota</taxon>
        <taxon>Bacilli</taxon>
        <taxon>Bacillales</taxon>
        <taxon>Bacillaceae</taxon>
        <taxon>Cytobacillus</taxon>
    </lineage>
</organism>
<evidence type="ECO:0000313" key="2">
    <source>
        <dbReference type="Proteomes" id="UP000679247"/>
    </source>
</evidence>
<dbReference type="Proteomes" id="UP000679247">
    <property type="component" value="Chromosome"/>
</dbReference>
<dbReference type="SUPFAM" id="SSF101386">
    <property type="entry name" value="all-alpha NTP pyrophosphatases"/>
    <property type="match status" value="1"/>
</dbReference>